<reference evidence="3" key="1">
    <citation type="submission" date="2022-07" db="EMBL/GenBank/DDBJ databases">
        <authorList>
            <person name="Li W.-J."/>
            <person name="Deng Q.-Q."/>
        </authorList>
    </citation>
    <scope>NUCLEOTIDE SEQUENCE</scope>
    <source>
        <strain evidence="3">SYSU M60031</strain>
    </source>
</reference>
<name>A0AA41X113_9BACI</name>
<comment type="caution">
    <text evidence="3">The sequence shown here is derived from an EMBL/GenBank/DDBJ whole genome shotgun (WGS) entry which is preliminary data.</text>
</comment>
<dbReference type="AlphaFoldDB" id="A0AA41X113"/>
<feature type="domain" description="DUF2062" evidence="2">
    <location>
        <begin position="15"/>
        <end position="169"/>
    </location>
</feature>
<keyword evidence="4" id="KW-1185">Reference proteome</keyword>
<feature type="transmembrane region" description="Helical" evidence="1">
    <location>
        <begin position="34"/>
        <end position="59"/>
    </location>
</feature>
<evidence type="ECO:0000259" key="2">
    <source>
        <dbReference type="Pfam" id="PF09835"/>
    </source>
</evidence>
<feature type="transmembrane region" description="Helical" evidence="1">
    <location>
        <begin position="137"/>
        <end position="162"/>
    </location>
</feature>
<dbReference type="RefSeq" id="WP_254756221.1">
    <property type="nucleotide sequence ID" value="NZ_JANCLT010000001.1"/>
</dbReference>
<evidence type="ECO:0000313" key="3">
    <source>
        <dbReference type="EMBL" id="MCP8966989.1"/>
    </source>
</evidence>
<organism evidence="3 4">
    <name type="scientific">Ectobacillus ponti</name>
    <dbReference type="NCBI Taxonomy" id="2961894"/>
    <lineage>
        <taxon>Bacteria</taxon>
        <taxon>Bacillati</taxon>
        <taxon>Bacillota</taxon>
        <taxon>Bacilli</taxon>
        <taxon>Bacillales</taxon>
        <taxon>Bacillaceae</taxon>
        <taxon>Ectobacillus</taxon>
    </lineage>
</organism>
<dbReference type="EMBL" id="JANCLT010000001">
    <property type="protein sequence ID" value="MCP8966989.1"/>
    <property type="molecule type" value="Genomic_DNA"/>
</dbReference>
<keyword evidence="1" id="KW-1133">Transmembrane helix</keyword>
<dbReference type="InterPro" id="IPR018639">
    <property type="entry name" value="DUF2062"/>
</dbReference>
<dbReference type="Pfam" id="PF09835">
    <property type="entry name" value="DUF2062"/>
    <property type="match status" value="1"/>
</dbReference>
<sequence>MKKRKKYSVAHRIQRAFKLNFYKLFRSSGGARKVALGFAIGFGLEMIVLSTASLVYLVFYPAVRLSGGSLPAAVIGNVVGKLTFLPVVLLPVAHAIGKLLIPFRVHGRPHIPHEHSFWELLSGNPMLVIKDVLQSGLYTLVGMSIIGAVLGTISYFVVHYLYEKERQRRLEKRKGRAQAAVLRA</sequence>
<protein>
    <submittedName>
        <fullName evidence="3">DUF2062 domain-containing protein</fullName>
    </submittedName>
</protein>
<evidence type="ECO:0000256" key="1">
    <source>
        <dbReference type="SAM" id="Phobius"/>
    </source>
</evidence>
<gene>
    <name evidence="3" type="ORF">NK662_00370</name>
</gene>
<proteinExistence type="predicted"/>
<evidence type="ECO:0000313" key="4">
    <source>
        <dbReference type="Proteomes" id="UP001156102"/>
    </source>
</evidence>
<accession>A0AA41X113</accession>
<keyword evidence="1" id="KW-0812">Transmembrane</keyword>
<keyword evidence="1" id="KW-0472">Membrane</keyword>
<dbReference type="Proteomes" id="UP001156102">
    <property type="component" value="Unassembled WGS sequence"/>
</dbReference>